<gene>
    <name evidence="3" type="ORF">HU200_041919</name>
</gene>
<dbReference type="Proteomes" id="UP000636709">
    <property type="component" value="Unassembled WGS sequence"/>
</dbReference>
<name>A0A835EDC3_9POAL</name>
<evidence type="ECO:0000313" key="4">
    <source>
        <dbReference type="Proteomes" id="UP000636709"/>
    </source>
</evidence>
<protein>
    <submittedName>
        <fullName evidence="3">Uncharacterized protein</fullName>
    </submittedName>
</protein>
<evidence type="ECO:0000313" key="3">
    <source>
        <dbReference type="EMBL" id="KAF8689377.1"/>
    </source>
</evidence>
<feature type="chain" id="PRO_5032933675" evidence="2">
    <location>
        <begin position="24"/>
        <end position="147"/>
    </location>
</feature>
<dbReference type="Pfam" id="PF24068">
    <property type="entry name" value="TPD1_C"/>
    <property type="match status" value="1"/>
</dbReference>
<organism evidence="3 4">
    <name type="scientific">Digitaria exilis</name>
    <dbReference type="NCBI Taxonomy" id="1010633"/>
    <lineage>
        <taxon>Eukaryota</taxon>
        <taxon>Viridiplantae</taxon>
        <taxon>Streptophyta</taxon>
        <taxon>Embryophyta</taxon>
        <taxon>Tracheophyta</taxon>
        <taxon>Spermatophyta</taxon>
        <taxon>Magnoliopsida</taxon>
        <taxon>Liliopsida</taxon>
        <taxon>Poales</taxon>
        <taxon>Poaceae</taxon>
        <taxon>PACMAD clade</taxon>
        <taxon>Panicoideae</taxon>
        <taxon>Panicodae</taxon>
        <taxon>Paniceae</taxon>
        <taxon>Anthephorinae</taxon>
        <taxon>Digitaria</taxon>
    </lineage>
</organism>
<sequence length="147" mass="15236">MVCPRHRVATTVTVFLLLLACQAGHHPHGFAAAAAEKTAAAAAALDCSEAVMEVSQVDAGLLPSGIPSYSVTITNTCLDCTVRDVHVSCGEFASTVLVDPASFRRLAYGDCLVMDGGPIGPGDTVSFEYSNSFAYSMDVASVSCDDV</sequence>
<comment type="caution">
    <text evidence="3">The sequence shown here is derived from an EMBL/GenBank/DDBJ whole genome shotgun (WGS) entry which is preliminary data.</text>
</comment>
<feature type="signal peptide" evidence="2">
    <location>
        <begin position="1"/>
        <end position="23"/>
    </location>
</feature>
<dbReference type="OrthoDB" id="1572689at2759"/>
<keyword evidence="4" id="KW-1185">Reference proteome</keyword>
<keyword evidence="1 2" id="KW-0732">Signal</keyword>
<dbReference type="PANTHER" id="PTHR33184">
    <property type="entry name" value="PROTEIN TAPETUM DETERMINANT 1-LIKE-RELATED"/>
    <property type="match status" value="1"/>
</dbReference>
<proteinExistence type="predicted"/>
<dbReference type="AlphaFoldDB" id="A0A835EDC3"/>
<accession>A0A835EDC3</accession>
<reference evidence="3" key="1">
    <citation type="submission" date="2020-07" db="EMBL/GenBank/DDBJ databases">
        <title>Genome sequence and genetic diversity analysis of an under-domesticated orphan crop, white fonio (Digitaria exilis).</title>
        <authorList>
            <person name="Bennetzen J.L."/>
            <person name="Chen S."/>
            <person name="Ma X."/>
            <person name="Wang X."/>
            <person name="Yssel A.E.J."/>
            <person name="Chaluvadi S.R."/>
            <person name="Johnson M."/>
            <person name="Gangashetty P."/>
            <person name="Hamidou F."/>
            <person name="Sanogo M.D."/>
            <person name="Zwaenepoel A."/>
            <person name="Wallace J."/>
            <person name="Van De Peer Y."/>
            <person name="Van Deynze A."/>
        </authorList>
    </citation>
    <scope>NUCLEOTIDE SEQUENCE</scope>
    <source>
        <tissue evidence="3">Leaves</tissue>
    </source>
</reference>
<dbReference type="EMBL" id="JACEFO010002020">
    <property type="protein sequence ID" value="KAF8689377.1"/>
    <property type="molecule type" value="Genomic_DNA"/>
</dbReference>
<evidence type="ECO:0000256" key="2">
    <source>
        <dbReference type="SAM" id="SignalP"/>
    </source>
</evidence>
<dbReference type="PROSITE" id="PS51257">
    <property type="entry name" value="PROKAR_LIPOPROTEIN"/>
    <property type="match status" value="1"/>
</dbReference>
<dbReference type="PANTHER" id="PTHR33184:SF45">
    <property type="entry name" value="PROTEIN TAPETUM DETERMINANT 1"/>
    <property type="match status" value="1"/>
</dbReference>
<evidence type="ECO:0000256" key="1">
    <source>
        <dbReference type="ARBA" id="ARBA00022729"/>
    </source>
</evidence>
<dbReference type="GO" id="GO:0001709">
    <property type="term" value="P:cell fate determination"/>
    <property type="evidence" value="ECO:0007669"/>
    <property type="project" value="TreeGrafter"/>
</dbReference>
<dbReference type="InterPro" id="IPR040361">
    <property type="entry name" value="TPD1"/>
</dbReference>